<evidence type="ECO:0000313" key="3">
    <source>
        <dbReference type="Proteomes" id="UP000002412"/>
    </source>
</evidence>
<dbReference type="AlphaFoldDB" id="A0A0U1QVC1"/>
<sequence length="50" mass="5595">MLFPLNMDVYFDNNAIQQNEYSLRGITWAIICILLILFLTGTSLGGNSAE</sequence>
<dbReference type="Proteomes" id="UP000002412">
    <property type="component" value="Chromosome"/>
</dbReference>
<organism evidence="2 3">
    <name type="scientific">Yersinia pseudotuberculosis serotype O:1b (strain IP 31758)</name>
    <dbReference type="NCBI Taxonomy" id="349747"/>
    <lineage>
        <taxon>Bacteria</taxon>
        <taxon>Pseudomonadati</taxon>
        <taxon>Pseudomonadota</taxon>
        <taxon>Gammaproteobacteria</taxon>
        <taxon>Enterobacterales</taxon>
        <taxon>Yersiniaceae</taxon>
        <taxon>Yersinia</taxon>
    </lineage>
</organism>
<dbReference type="KEGG" id="ypi:YpsIP31758_2162"/>
<proteinExistence type="predicted"/>
<evidence type="ECO:0000313" key="2">
    <source>
        <dbReference type="EMBL" id="ABS46436.1"/>
    </source>
</evidence>
<keyword evidence="1" id="KW-0472">Membrane</keyword>
<protein>
    <submittedName>
        <fullName evidence="2">Uncharacterized protein</fullName>
    </submittedName>
</protein>
<name>A0A0U1QVC1_YERP3</name>
<accession>A0A0U1QVC1</accession>
<evidence type="ECO:0000256" key="1">
    <source>
        <dbReference type="SAM" id="Phobius"/>
    </source>
</evidence>
<dbReference type="HOGENOM" id="CLU_3124378_0_0_6"/>
<gene>
    <name evidence="2" type="ordered locus">YpsIP31758_2162</name>
</gene>
<feature type="transmembrane region" description="Helical" evidence="1">
    <location>
        <begin position="26"/>
        <end position="46"/>
    </location>
</feature>
<keyword evidence="1" id="KW-1133">Transmembrane helix</keyword>
<dbReference type="EMBL" id="CP000720">
    <property type="protein sequence ID" value="ABS46436.1"/>
    <property type="molecule type" value="Genomic_DNA"/>
</dbReference>
<keyword evidence="1" id="KW-0812">Transmembrane</keyword>
<reference evidence="2 3" key="1">
    <citation type="journal article" date="2007" name="PLoS Genet.">
        <title>The complete genome sequence of Yersinia pseudotuberculosis IP31758, the causative agent of Far East scarlet-like fever.</title>
        <authorList>
            <person name="Eppinger M."/>
            <person name="Rosovitz M.J."/>
            <person name="Fricke W.F."/>
            <person name="Rasko D.A."/>
            <person name="Kokorina G."/>
            <person name="Fayolle C."/>
            <person name="Lindler L.E."/>
            <person name="Carniel E."/>
            <person name="Ravel J."/>
        </authorList>
    </citation>
    <scope>NUCLEOTIDE SEQUENCE [LARGE SCALE GENOMIC DNA]</scope>
    <source>
        <strain evidence="2 3">IP 31758</strain>
    </source>
</reference>